<feature type="region of interest" description="Disordered" evidence="1">
    <location>
        <begin position="102"/>
        <end position="129"/>
    </location>
</feature>
<evidence type="ECO:0000313" key="3">
    <source>
        <dbReference type="EMBL" id="GAB47666.1"/>
    </source>
</evidence>
<protein>
    <submittedName>
        <fullName evidence="3">Uncharacterized protein</fullName>
    </submittedName>
</protein>
<gene>
    <name evidence="3" type="ORF">MOPEL_023_00060</name>
</gene>
<sequence length="129" mass="13772">MSRKSRQPDAGGQGRKKKGKKGTPTEGTYTEVVVEESGVPFGLVVLIALVLSLPALVGFMDGTVEFRPAVVRLLGSLLVSWLMCQLVYSVVASFGHKEEETTIIDTRADPTAPPPGFGHDPYGQDRAAS</sequence>
<dbReference type="eggNOG" id="ENOG5032942">
    <property type="taxonomic scope" value="Bacteria"/>
</dbReference>
<evidence type="ECO:0000256" key="2">
    <source>
        <dbReference type="SAM" id="Phobius"/>
    </source>
</evidence>
<evidence type="ECO:0000313" key="4">
    <source>
        <dbReference type="Proteomes" id="UP000004367"/>
    </source>
</evidence>
<name>H5UPK8_9MICO</name>
<dbReference type="AlphaFoldDB" id="H5UPK8"/>
<dbReference type="OrthoDB" id="10012150at2"/>
<organism evidence="3 4">
    <name type="scientific">Mobilicoccus pelagius NBRC 104925</name>
    <dbReference type="NCBI Taxonomy" id="1089455"/>
    <lineage>
        <taxon>Bacteria</taxon>
        <taxon>Bacillati</taxon>
        <taxon>Actinomycetota</taxon>
        <taxon>Actinomycetes</taxon>
        <taxon>Micrococcales</taxon>
        <taxon>Dermatophilaceae</taxon>
        <taxon>Mobilicoccus</taxon>
    </lineage>
</organism>
<accession>H5UPK8</accession>
<keyword evidence="2" id="KW-0472">Membrane</keyword>
<dbReference type="EMBL" id="BAFE01000022">
    <property type="protein sequence ID" value="GAB47666.1"/>
    <property type="molecule type" value="Genomic_DNA"/>
</dbReference>
<feature type="region of interest" description="Disordered" evidence="1">
    <location>
        <begin position="1"/>
        <end position="27"/>
    </location>
</feature>
<dbReference type="RefSeq" id="WP_009481564.1">
    <property type="nucleotide sequence ID" value="NZ_BAFE01000022.1"/>
</dbReference>
<dbReference type="STRING" id="1089455.MOPEL_023_00060"/>
<evidence type="ECO:0000256" key="1">
    <source>
        <dbReference type="SAM" id="MobiDB-lite"/>
    </source>
</evidence>
<dbReference type="Proteomes" id="UP000004367">
    <property type="component" value="Unassembled WGS sequence"/>
</dbReference>
<feature type="transmembrane region" description="Helical" evidence="2">
    <location>
        <begin position="39"/>
        <end position="59"/>
    </location>
</feature>
<proteinExistence type="predicted"/>
<reference evidence="3 4" key="1">
    <citation type="submission" date="2012-02" db="EMBL/GenBank/DDBJ databases">
        <title>Whole genome shotgun sequence of Mobilicoccus pelagius NBRC 104925.</title>
        <authorList>
            <person name="Yoshida Y."/>
            <person name="Hosoyama A."/>
            <person name="Tsuchikane K."/>
            <person name="Katsumata H."/>
            <person name="Yamazaki S."/>
            <person name="Fujita N."/>
        </authorList>
    </citation>
    <scope>NUCLEOTIDE SEQUENCE [LARGE SCALE GENOMIC DNA]</scope>
    <source>
        <strain evidence="3 4">NBRC 104925</strain>
    </source>
</reference>
<keyword evidence="2" id="KW-1133">Transmembrane helix</keyword>
<feature type="transmembrane region" description="Helical" evidence="2">
    <location>
        <begin position="71"/>
        <end position="91"/>
    </location>
</feature>
<comment type="caution">
    <text evidence="3">The sequence shown here is derived from an EMBL/GenBank/DDBJ whole genome shotgun (WGS) entry which is preliminary data.</text>
</comment>
<keyword evidence="4" id="KW-1185">Reference proteome</keyword>
<keyword evidence="2" id="KW-0812">Transmembrane</keyword>